<dbReference type="KEGG" id="phn:PAEH1_00725"/>
<reference evidence="3 4" key="1">
    <citation type="submission" date="2017-01" db="EMBL/GenBank/DDBJ databases">
        <title>Complete Genome Sequence of Paenalcaligenes hominis, Isolated from a paraplegic Patient with neurogenic bladder.</title>
        <authorList>
            <person name="Mukhopadhyay R."/>
            <person name="Joaquin J."/>
            <person name="Hogue R."/>
            <person name="Kilaru A."/>
            <person name="Jospin G."/>
            <person name="Mars K."/>
            <person name="Eisen J.A."/>
            <person name="Chaturvedi V."/>
        </authorList>
    </citation>
    <scope>NUCLEOTIDE SEQUENCE [LARGE SCALE GENOMIC DNA]</scope>
    <source>
        <strain evidence="3 4">15S00501</strain>
    </source>
</reference>
<keyword evidence="1" id="KW-0732">Signal</keyword>
<proteinExistence type="predicted"/>
<name>A0A1U9JXF1_9BURK</name>
<dbReference type="STRING" id="643674.PAEH1_00725"/>
<protein>
    <recommendedName>
        <fullName evidence="2">AB hydrolase-1 domain-containing protein</fullName>
    </recommendedName>
</protein>
<evidence type="ECO:0000256" key="1">
    <source>
        <dbReference type="SAM" id="SignalP"/>
    </source>
</evidence>
<dbReference type="Pfam" id="PF12697">
    <property type="entry name" value="Abhydrolase_6"/>
    <property type="match status" value="1"/>
</dbReference>
<organism evidence="3 4">
    <name type="scientific">Paenalcaligenes hominis</name>
    <dbReference type="NCBI Taxonomy" id="643674"/>
    <lineage>
        <taxon>Bacteria</taxon>
        <taxon>Pseudomonadati</taxon>
        <taxon>Pseudomonadota</taxon>
        <taxon>Betaproteobacteria</taxon>
        <taxon>Burkholderiales</taxon>
        <taxon>Alcaligenaceae</taxon>
        <taxon>Paenalcaligenes</taxon>
    </lineage>
</organism>
<evidence type="ECO:0000313" key="4">
    <source>
        <dbReference type="Proteomes" id="UP000189369"/>
    </source>
</evidence>
<evidence type="ECO:0000313" key="3">
    <source>
        <dbReference type="EMBL" id="AQS50434.1"/>
    </source>
</evidence>
<dbReference type="OrthoDB" id="9780765at2"/>
<gene>
    <name evidence="3" type="ORF">PAEH1_00725</name>
</gene>
<evidence type="ECO:0000259" key="2">
    <source>
        <dbReference type="Pfam" id="PF12697"/>
    </source>
</evidence>
<dbReference type="EMBL" id="CP019697">
    <property type="protein sequence ID" value="AQS50434.1"/>
    <property type="molecule type" value="Genomic_DNA"/>
</dbReference>
<dbReference type="SUPFAM" id="SSF53474">
    <property type="entry name" value="alpha/beta-Hydrolases"/>
    <property type="match status" value="1"/>
</dbReference>
<feature type="domain" description="AB hydrolase-1" evidence="2">
    <location>
        <begin position="44"/>
        <end position="222"/>
    </location>
</feature>
<feature type="signal peptide" evidence="1">
    <location>
        <begin position="1"/>
        <end position="18"/>
    </location>
</feature>
<dbReference type="AlphaFoldDB" id="A0A1U9JXF1"/>
<dbReference type="InterPro" id="IPR000073">
    <property type="entry name" value="AB_hydrolase_1"/>
</dbReference>
<feature type="chain" id="PRO_5012956632" description="AB hydrolase-1 domain-containing protein" evidence="1">
    <location>
        <begin position="19"/>
        <end position="233"/>
    </location>
</feature>
<dbReference type="Gene3D" id="3.40.50.1820">
    <property type="entry name" value="alpha/beta hydrolase"/>
    <property type="match status" value="1"/>
</dbReference>
<dbReference type="Proteomes" id="UP000189369">
    <property type="component" value="Chromosome"/>
</dbReference>
<dbReference type="InterPro" id="IPR029058">
    <property type="entry name" value="AB_hydrolase_fold"/>
</dbReference>
<accession>A0A1U9JXF1</accession>
<sequence>MRSFYLLNGWAMSAAAMAPLAEALTPLGQVTVLSLSDYMQPSVEQSLAHLTRLIPPQTHLVGWSLGGMLATQLATRGNYLSVTRLGANLRFVASPTWPWAMSQNEFNAFYERQMAFPTRNLKQFERLCWQGASHSEKATHTLVDLNADAQHLRWGLDTLAQLDNTQALNQTTIPQFHVFATHDALVPVAVHSHIQNYWPHIHSVQVAGCHAFPVQSPHAVARVIYSFLHDHHA</sequence>